<dbReference type="InterPro" id="IPR038071">
    <property type="entry name" value="UROD/MetE-like_sf"/>
</dbReference>
<evidence type="ECO:0000256" key="3">
    <source>
        <dbReference type="ARBA" id="ARBA00012288"/>
    </source>
</evidence>
<dbReference type="SUPFAM" id="SSF51726">
    <property type="entry name" value="UROD/MetE-like"/>
    <property type="match status" value="1"/>
</dbReference>
<keyword evidence="13" id="KW-1185">Reference proteome</keyword>
<dbReference type="GO" id="GO:0004853">
    <property type="term" value="F:uroporphyrinogen decarboxylase activity"/>
    <property type="evidence" value="ECO:0007669"/>
    <property type="project" value="UniProtKB-UniRule"/>
</dbReference>
<dbReference type="RefSeq" id="WP_243330041.1">
    <property type="nucleotide sequence ID" value="NZ_AP027081.1"/>
</dbReference>
<evidence type="ECO:0000259" key="11">
    <source>
        <dbReference type="PROSITE" id="PS00907"/>
    </source>
</evidence>
<proteinExistence type="inferred from homology"/>
<keyword evidence="6 8" id="KW-0627">Porphyrin biosynthesis</keyword>
<evidence type="ECO:0000313" key="13">
    <source>
        <dbReference type="Proteomes" id="UP001228113"/>
    </source>
</evidence>
<sequence>MTAPLVRALQGEVLPVPPVWFMRQAGRFLPEYRAIRAKASFEDLLYDADLAAEVTLQPTRRFPKLDGAIIFSDILVILEALGCGVVIPEGGPRLTRTLDQVDPATVPDERVYESVQAALRKVRAELPPEKALLGFAGAPWTLLAYGLEGKGSKTWARAKAFLHQEPVKARQWLDKLADASARLLNLHIGAGAQGVQLFDTWAGELDREDFEAYALPAAERALAQVTGAPRLYFPRGILPASLNRLPCEGFAVSWQVPMAEARDLFPGKVLQGNLDPTALLAGKETAVRKARAIVETMKGRPHVFNLGHGLLPETDPDVVGAVIDAVKG</sequence>
<dbReference type="NCBIfam" id="TIGR01464">
    <property type="entry name" value="hemE"/>
    <property type="match status" value="1"/>
</dbReference>
<evidence type="ECO:0000256" key="2">
    <source>
        <dbReference type="ARBA" id="ARBA00009935"/>
    </source>
</evidence>
<dbReference type="InterPro" id="IPR000257">
    <property type="entry name" value="Uroporphyrinogen_deCOase"/>
</dbReference>
<evidence type="ECO:0000256" key="7">
    <source>
        <dbReference type="NCBIfam" id="TIGR01464"/>
    </source>
</evidence>
<evidence type="ECO:0000256" key="1">
    <source>
        <dbReference type="ARBA" id="ARBA00004804"/>
    </source>
</evidence>
<gene>
    <name evidence="12" type="primary">hemE</name>
    <name evidence="12" type="ORF">METESE_28130</name>
</gene>
<comment type="similarity">
    <text evidence="2 9">Belongs to the uroporphyrinogen decarboxylase family.</text>
</comment>
<dbReference type="Proteomes" id="UP001228113">
    <property type="component" value="Chromosome"/>
</dbReference>
<comment type="pathway">
    <text evidence="1 8">Porphyrin-containing compound metabolism; protoporphyrin-IX biosynthesis; coproporphyrinogen-III from 5-aminolevulinate: step 4/4.</text>
</comment>
<dbReference type="PROSITE" id="PS00907">
    <property type="entry name" value="UROD_2"/>
    <property type="match status" value="1"/>
</dbReference>
<dbReference type="AlphaFoldDB" id="A0AA48KE99"/>
<comment type="catalytic activity">
    <reaction evidence="8">
        <text>uroporphyrinogen III + 4 H(+) = coproporphyrinogen III + 4 CO2</text>
        <dbReference type="Rhea" id="RHEA:19865"/>
        <dbReference type="ChEBI" id="CHEBI:15378"/>
        <dbReference type="ChEBI" id="CHEBI:16526"/>
        <dbReference type="ChEBI" id="CHEBI:57308"/>
        <dbReference type="ChEBI" id="CHEBI:57309"/>
        <dbReference type="EC" id="4.1.1.37"/>
    </reaction>
</comment>
<name>A0AA48KE99_9BACT</name>
<dbReference type="InterPro" id="IPR006361">
    <property type="entry name" value="Uroporphyrinogen_deCO2ase_HemE"/>
</dbReference>
<dbReference type="GO" id="GO:0005829">
    <property type="term" value="C:cytosol"/>
    <property type="evidence" value="ECO:0007669"/>
    <property type="project" value="TreeGrafter"/>
</dbReference>
<dbReference type="PROSITE" id="PS00906">
    <property type="entry name" value="UROD_1"/>
    <property type="match status" value="1"/>
</dbReference>
<evidence type="ECO:0000256" key="6">
    <source>
        <dbReference type="ARBA" id="ARBA00023244"/>
    </source>
</evidence>
<dbReference type="EC" id="4.1.1.37" evidence="3 7"/>
<evidence type="ECO:0000256" key="9">
    <source>
        <dbReference type="RuleBase" id="RU004169"/>
    </source>
</evidence>
<dbReference type="EMBL" id="AP027081">
    <property type="protein sequence ID" value="BDU77855.1"/>
    <property type="molecule type" value="Genomic_DNA"/>
</dbReference>
<keyword evidence="4 8" id="KW-0210">Decarboxylase</keyword>
<evidence type="ECO:0000256" key="8">
    <source>
        <dbReference type="RuleBase" id="RU000554"/>
    </source>
</evidence>
<dbReference type="GO" id="GO:0006783">
    <property type="term" value="P:heme biosynthetic process"/>
    <property type="evidence" value="ECO:0007669"/>
    <property type="project" value="TreeGrafter"/>
</dbReference>
<accession>A0AA48KE99</accession>
<dbReference type="Gene3D" id="3.20.20.210">
    <property type="match status" value="1"/>
</dbReference>
<reference evidence="12" key="1">
    <citation type="journal article" date="2023" name="Int. J. Syst. Evol. Microbiol.">
        <title>Mesoterricola silvestris gen. nov., sp. nov., Mesoterricola sediminis sp. nov., Geothrix oryzae sp. nov., Geothrix edaphica sp. nov., Geothrix rubra sp. nov., and Geothrix limicola sp. nov., six novel members of Acidobacteriota isolated from soils.</title>
        <authorList>
            <person name="Itoh H."/>
            <person name="Sugisawa Y."/>
            <person name="Mise K."/>
            <person name="Xu Z."/>
            <person name="Kuniyasu M."/>
            <person name="Ushijima N."/>
            <person name="Kawano K."/>
            <person name="Kobayashi E."/>
            <person name="Shiratori Y."/>
            <person name="Masuda Y."/>
            <person name="Senoo K."/>
        </authorList>
    </citation>
    <scope>NUCLEOTIDE SEQUENCE</scope>
    <source>
        <strain evidence="12">W786</strain>
    </source>
</reference>
<evidence type="ECO:0000256" key="5">
    <source>
        <dbReference type="ARBA" id="ARBA00023239"/>
    </source>
</evidence>
<dbReference type="KEGG" id="msea:METESE_28130"/>
<dbReference type="CDD" id="cd00717">
    <property type="entry name" value="URO-D"/>
    <property type="match status" value="1"/>
</dbReference>
<dbReference type="Pfam" id="PF01208">
    <property type="entry name" value="URO-D"/>
    <property type="match status" value="1"/>
</dbReference>
<protein>
    <recommendedName>
        <fullName evidence="3 7">Uroporphyrinogen decarboxylase</fullName>
        <ecNumber evidence="3 7">4.1.1.37</ecNumber>
    </recommendedName>
</protein>
<dbReference type="PANTHER" id="PTHR21091:SF169">
    <property type="entry name" value="UROPORPHYRINOGEN DECARBOXYLASE"/>
    <property type="match status" value="1"/>
</dbReference>
<feature type="domain" description="Uroporphyrinogen decarboxylase (URO-D)" evidence="10">
    <location>
        <begin position="18"/>
        <end position="27"/>
    </location>
</feature>
<evidence type="ECO:0000256" key="4">
    <source>
        <dbReference type="ARBA" id="ARBA00022793"/>
    </source>
</evidence>
<feature type="domain" description="Uroporphyrinogen decarboxylase (URO-D)" evidence="11">
    <location>
        <begin position="133"/>
        <end position="149"/>
    </location>
</feature>
<evidence type="ECO:0000259" key="10">
    <source>
        <dbReference type="PROSITE" id="PS00906"/>
    </source>
</evidence>
<organism evidence="12 13">
    <name type="scientific">Mesoterricola sediminis</name>
    <dbReference type="NCBI Taxonomy" id="2927980"/>
    <lineage>
        <taxon>Bacteria</taxon>
        <taxon>Pseudomonadati</taxon>
        <taxon>Acidobacteriota</taxon>
        <taxon>Holophagae</taxon>
        <taxon>Holophagales</taxon>
        <taxon>Holophagaceae</taxon>
        <taxon>Mesoterricola</taxon>
    </lineage>
</organism>
<dbReference type="PANTHER" id="PTHR21091">
    <property type="entry name" value="METHYLTETRAHYDROFOLATE:HOMOCYSTEINE METHYLTRANSFERASE RELATED"/>
    <property type="match status" value="1"/>
</dbReference>
<evidence type="ECO:0000313" key="12">
    <source>
        <dbReference type="EMBL" id="BDU77855.1"/>
    </source>
</evidence>
<keyword evidence="5 8" id="KW-0456">Lyase</keyword>